<feature type="domain" description="Histidine kinase/HSP90-like ATPase" evidence="7">
    <location>
        <begin position="642"/>
        <end position="733"/>
    </location>
</feature>
<organism evidence="9 10">
    <name type="scientific">Shouchella lehensis G1</name>
    <dbReference type="NCBI Taxonomy" id="1246626"/>
    <lineage>
        <taxon>Bacteria</taxon>
        <taxon>Bacillati</taxon>
        <taxon>Bacillota</taxon>
        <taxon>Bacilli</taxon>
        <taxon>Bacillales</taxon>
        <taxon>Bacillaceae</taxon>
        <taxon>Shouchella</taxon>
    </lineage>
</organism>
<dbReference type="KEGG" id="ble:BleG1_0368"/>
<dbReference type="PATRIC" id="fig|1246626.3.peg.357"/>
<dbReference type="AlphaFoldDB" id="A0A060LNN9"/>
<dbReference type="Pfam" id="PF02518">
    <property type="entry name" value="HATPase_c"/>
    <property type="match status" value="1"/>
</dbReference>
<feature type="transmembrane region" description="Helical" evidence="6">
    <location>
        <begin position="211"/>
        <end position="227"/>
    </location>
</feature>
<keyword evidence="5" id="KW-0902">Two-component regulatory system</keyword>
<comment type="catalytic activity">
    <reaction evidence="1">
        <text>ATP + protein L-histidine = ADP + protein N-phospho-L-histidine.</text>
        <dbReference type="EC" id="2.7.13.3"/>
    </reaction>
</comment>
<dbReference type="InterPro" id="IPR036034">
    <property type="entry name" value="PDZ_sf"/>
</dbReference>
<dbReference type="GO" id="GO:0016020">
    <property type="term" value="C:membrane"/>
    <property type="evidence" value="ECO:0007669"/>
    <property type="project" value="InterPro"/>
</dbReference>
<dbReference type="SUPFAM" id="SSF55874">
    <property type="entry name" value="ATPase domain of HSP90 chaperone/DNA topoisomerase II/histidine kinase"/>
    <property type="match status" value="1"/>
</dbReference>
<dbReference type="InterPro" id="IPR050482">
    <property type="entry name" value="Sensor_HK_TwoCompSys"/>
</dbReference>
<dbReference type="InterPro" id="IPR011712">
    <property type="entry name" value="Sig_transdc_His_kin_sub3_dim/P"/>
</dbReference>
<dbReference type="Gene3D" id="3.30.565.10">
    <property type="entry name" value="Histidine kinase-like ATPase, C-terminal domain"/>
    <property type="match status" value="1"/>
</dbReference>
<evidence type="ECO:0000256" key="2">
    <source>
        <dbReference type="ARBA" id="ARBA00012438"/>
    </source>
</evidence>
<dbReference type="Gene3D" id="1.20.5.1930">
    <property type="match status" value="1"/>
</dbReference>
<dbReference type="Pfam" id="PF07730">
    <property type="entry name" value="HisKA_3"/>
    <property type="match status" value="1"/>
</dbReference>
<evidence type="ECO:0000256" key="3">
    <source>
        <dbReference type="ARBA" id="ARBA00022679"/>
    </source>
</evidence>
<dbReference type="eggNOG" id="COG4585">
    <property type="taxonomic scope" value="Bacteria"/>
</dbReference>
<dbReference type="SUPFAM" id="SSF50156">
    <property type="entry name" value="PDZ domain-like"/>
    <property type="match status" value="1"/>
</dbReference>
<feature type="transmembrane region" description="Helical" evidence="6">
    <location>
        <begin position="297"/>
        <end position="316"/>
    </location>
</feature>
<dbReference type="Proteomes" id="UP000027142">
    <property type="component" value="Chromosome"/>
</dbReference>
<feature type="transmembrane region" description="Helical" evidence="6">
    <location>
        <begin position="357"/>
        <end position="377"/>
    </location>
</feature>
<accession>A0A060LNN9</accession>
<proteinExistence type="predicted"/>
<dbReference type="PANTHER" id="PTHR24421:SF60">
    <property type="entry name" value="SENSOR HISTIDINE KINASE COMP"/>
    <property type="match status" value="1"/>
</dbReference>
<dbReference type="InterPro" id="IPR003594">
    <property type="entry name" value="HATPase_dom"/>
</dbReference>
<evidence type="ECO:0000256" key="6">
    <source>
        <dbReference type="SAM" id="Phobius"/>
    </source>
</evidence>
<dbReference type="EMBL" id="CP003923">
    <property type="protein sequence ID" value="AIC92976.1"/>
    <property type="molecule type" value="Genomic_DNA"/>
</dbReference>
<evidence type="ECO:0000259" key="7">
    <source>
        <dbReference type="Pfam" id="PF02518"/>
    </source>
</evidence>
<dbReference type="HOGENOM" id="CLU_021465_0_0_9"/>
<evidence type="ECO:0000256" key="5">
    <source>
        <dbReference type="ARBA" id="ARBA00023012"/>
    </source>
</evidence>
<evidence type="ECO:0000256" key="4">
    <source>
        <dbReference type="ARBA" id="ARBA00022777"/>
    </source>
</evidence>
<keyword evidence="3" id="KW-0808">Transferase</keyword>
<protein>
    <recommendedName>
        <fullName evidence="2">histidine kinase</fullName>
        <ecNumber evidence="2">2.7.13.3</ecNumber>
    </recommendedName>
</protein>
<feature type="transmembrane region" description="Helical" evidence="6">
    <location>
        <begin position="264"/>
        <end position="285"/>
    </location>
</feature>
<dbReference type="EC" id="2.7.13.3" evidence="2"/>
<keyword evidence="6" id="KW-0812">Transmembrane</keyword>
<feature type="transmembrane region" description="Helical" evidence="6">
    <location>
        <begin position="147"/>
        <end position="166"/>
    </location>
</feature>
<evidence type="ECO:0000259" key="8">
    <source>
        <dbReference type="Pfam" id="PF07730"/>
    </source>
</evidence>
<feature type="transmembrane region" description="Helical" evidence="6">
    <location>
        <begin position="172"/>
        <end position="190"/>
    </location>
</feature>
<dbReference type="RefSeq" id="WP_038476521.1">
    <property type="nucleotide sequence ID" value="NZ_CP003923.1"/>
</dbReference>
<keyword evidence="6" id="KW-0472">Membrane</keyword>
<dbReference type="OrthoDB" id="9781904at2"/>
<feature type="transmembrane region" description="Helical" evidence="6">
    <location>
        <begin position="7"/>
        <end position="26"/>
    </location>
</feature>
<keyword evidence="10" id="KW-1185">Reference proteome</keyword>
<dbReference type="GO" id="GO:0046983">
    <property type="term" value="F:protein dimerization activity"/>
    <property type="evidence" value="ECO:0007669"/>
    <property type="project" value="InterPro"/>
</dbReference>
<keyword evidence="6" id="KW-1133">Transmembrane helix</keyword>
<evidence type="ECO:0000313" key="10">
    <source>
        <dbReference type="Proteomes" id="UP000027142"/>
    </source>
</evidence>
<dbReference type="eggNOG" id="COG0793">
    <property type="taxonomic scope" value="Bacteria"/>
</dbReference>
<sequence length="737" mass="85709">MLGNTKRLLAFICIAFIFSITIYFNYLNIKTVYVGLSLSEVNGHYEVTNLVPSGAAYYAGVKLGDRVLAVDNEIGKISEVLADNGRLEQVNQIEIERNGGKKIIAFQHSNELMGQLFSFVLMPIIFFMFTIVSLLLVGIRAFTHNRFFYPVLFLAILSLSMVSGMLSSKQFILSQYVITISMLFLPYLYFKIAYIKIKTHSDSTTFRRYNWVYTLLTIVLVGINLYSEENEHVGLIFGSSFLFLITCLIGTFIHGLFLKKTRPYITTLFVSLLLAVGPFTFLTLLPELVNSNWSLEAEVAILFIIIIPLIVVYLLATDTFFIKYFSLYRSFYFFLLSIIPSLLSVGIFLVFVNAREYEFMLVHLFYVYILLGLLTFFSKDILDRKLRIRIPSVRSYYHESLTKFSELLKQEKEKDHIMKILKNEATAVLGLKQAEIRTYSKFHKNVFDPVKGKVSWFIVEDGNKKYVLHGNLRKLKWLNAHQRDWLFIVSSYISMKFENLRQMDEVIEELKVLEGNQEENKWVSALFFKWSERERLHLALDIHDTVLQDLILHARQIEVYRNQLKPDHEEAFQLKIQQIEENARDLILITRETLEEIQPLDSMTKTLKQRLQEFVDMKIVRSDFHIHFSYLINEELTSDLQTNIFRISQELINNGIKHSNGSKITLNIEKQVDYLLIQYNDDGIGMKKRISKENNQNLGMFGIQKRVLASQGECLFHNKDGMGLDVQIYLPLHLIDS</sequence>
<dbReference type="PANTHER" id="PTHR24421">
    <property type="entry name" value="NITRATE/NITRITE SENSOR PROTEIN NARX-RELATED"/>
    <property type="match status" value="1"/>
</dbReference>
<keyword evidence="4 9" id="KW-0418">Kinase</keyword>
<feature type="transmembrane region" description="Helical" evidence="6">
    <location>
        <begin position="116"/>
        <end position="138"/>
    </location>
</feature>
<reference evidence="9 10" key="1">
    <citation type="journal article" date="2014" name="Gene">
        <title>A comparative genomic analysis of the alkalitolerant soil bacterium Bacillus lehensis G1.</title>
        <authorList>
            <person name="Noor Y.M."/>
            <person name="Samsulrizal N.H."/>
            <person name="Jema'on N.A."/>
            <person name="Low K.O."/>
            <person name="Ramli A.N."/>
            <person name="Alias N.I."/>
            <person name="Damis S.I."/>
            <person name="Fuzi S.F."/>
            <person name="Isa M.N."/>
            <person name="Murad A.M."/>
            <person name="Raih M.F."/>
            <person name="Bakar F.D."/>
            <person name="Najimudin N."/>
            <person name="Mahadi N.M."/>
            <person name="Illias R.M."/>
        </authorList>
    </citation>
    <scope>NUCLEOTIDE SEQUENCE [LARGE SCALE GENOMIC DNA]</scope>
    <source>
        <strain evidence="9 10">G1</strain>
    </source>
</reference>
<evidence type="ECO:0000313" key="9">
    <source>
        <dbReference type="EMBL" id="AIC92976.1"/>
    </source>
</evidence>
<feature type="domain" description="Signal transduction histidine kinase subgroup 3 dimerisation and phosphoacceptor" evidence="8">
    <location>
        <begin position="534"/>
        <end position="600"/>
    </location>
</feature>
<evidence type="ECO:0000256" key="1">
    <source>
        <dbReference type="ARBA" id="ARBA00000085"/>
    </source>
</evidence>
<dbReference type="STRING" id="1246626.BleG1_0368"/>
<dbReference type="InterPro" id="IPR036890">
    <property type="entry name" value="HATPase_C_sf"/>
</dbReference>
<gene>
    <name evidence="9" type="ORF">BleG1_0368</name>
</gene>
<feature type="transmembrane region" description="Helical" evidence="6">
    <location>
        <begin position="328"/>
        <end position="351"/>
    </location>
</feature>
<feature type="transmembrane region" description="Helical" evidence="6">
    <location>
        <begin position="233"/>
        <end position="257"/>
    </location>
</feature>
<name>A0A060LNN9_9BACI</name>
<dbReference type="GO" id="GO:0000155">
    <property type="term" value="F:phosphorelay sensor kinase activity"/>
    <property type="evidence" value="ECO:0007669"/>
    <property type="project" value="InterPro"/>
</dbReference>